<evidence type="ECO:0000256" key="8">
    <source>
        <dbReference type="ARBA" id="ARBA00022991"/>
    </source>
</evidence>
<keyword evidence="8" id="KW-0157">Chromophore</keyword>
<name>A0A4Y9S738_9BURK</name>
<dbReference type="GO" id="GO:0006355">
    <property type="term" value="P:regulation of DNA-templated transcription"/>
    <property type="evidence" value="ECO:0007669"/>
    <property type="project" value="InterPro"/>
</dbReference>
<dbReference type="InterPro" id="IPR016132">
    <property type="entry name" value="Phyto_chromo_attachment"/>
</dbReference>
<dbReference type="InterPro" id="IPR036097">
    <property type="entry name" value="HisK_dim/P_sf"/>
</dbReference>
<feature type="domain" description="Histidine kinase" evidence="11">
    <location>
        <begin position="508"/>
        <end position="718"/>
    </location>
</feature>
<accession>A0A4Y9S738</accession>
<comment type="caution">
    <text evidence="12">The sequence shown here is derived from an EMBL/GenBank/DDBJ whole genome shotgun (WGS) entry which is preliminary data.</text>
</comment>
<evidence type="ECO:0000259" key="10">
    <source>
        <dbReference type="PROSITE" id="PS50046"/>
    </source>
</evidence>
<evidence type="ECO:0000256" key="5">
    <source>
        <dbReference type="ARBA" id="ARBA00022606"/>
    </source>
</evidence>
<dbReference type="Gene3D" id="3.30.565.10">
    <property type="entry name" value="Histidine kinase-like ATPase, C-terminal domain"/>
    <property type="match status" value="1"/>
</dbReference>
<dbReference type="SUPFAM" id="SSF55874">
    <property type="entry name" value="ATPase domain of HSP90 chaperone/DNA topoisomerase II/histidine kinase"/>
    <property type="match status" value="1"/>
</dbReference>
<evidence type="ECO:0000256" key="9">
    <source>
        <dbReference type="ARBA" id="ARBA00023170"/>
    </source>
</evidence>
<keyword evidence="13" id="KW-1185">Reference proteome</keyword>
<dbReference type="PANTHER" id="PTHR42878:SF15">
    <property type="entry name" value="BACTERIOPHYTOCHROME"/>
    <property type="match status" value="1"/>
</dbReference>
<comment type="catalytic activity">
    <reaction evidence="1">
        <text>ATP + protein L-histidine = ADP + protein N-phospho-L-histidine.</text>
        <dbReference type="EC" id="2.7.13.3"/>
    </reaction>
</comment>
<evidence type="ECO:0000313" key="13">
    <source>
        <dbReference type="Proteomes" id="UP000298438"/>
    </source>
</evidence>
<dbReference type="GO" id="GO:0000155">
    <property type="term" value="F:phosphorelay sensor kinase activity"/>
    <property type="evidence" value="ECO:0007669"/>
    <property type="project" value="InterPro"/>
</dbReference>
<dbReference type="OrthoDB" id="9808408at2"/>
<dbReference type="InterPro" id="IPR013515">
    <property type="entry name" value="Phytochrome_cen-reg"/>
</dbReference>
<dbReference type="Proteomes" id="UP000298438">
    <property type="component" value="Unassembled WGS sequence"/>
</dbReference>
<dbReference type="SUPFAM" id="SSF55781">
    <property type="entry name" value="GAF domain-like"/>
    <property type="match status" value="2"/>
</dbReference>
<dbReference type="GO" id="GO:0030295">
    <property type="term" value="F:protein kinase activator activity"/>
    <property type="evidence" value="ECO:0007669"/>
    <property type="project" value="TreeGrafter"/>
</dbReference>
<dbReference type="InterPro" id="IPR003018">
    <property type="entry name" value="GAF"/>
</dbReference>
<dbReference type="AlphaFoldDB" id="A0A4Y9S738"/>
<dbReference type="InterPro" id="IPR050351">
    <property type="entry name" value="BphY/WalK/GraS-like"/>
</dbReference>
<dbReference type="PROSITE" id="PS50109">
    <property type="entry name" value="HIS_KIN"/>
    <property type="match status" value="1"/>
</dbReference>
<proteinExistence type="inferred from homology"/>
<dbReference type="PANTHER" id="PTHR42878">
    <property type="entry name" value="TWO-COMPONENT HISTIDINE KINASE"/>
    <property type="match status" value="1"/>
</dbReference>
<evidence type="ECO:0000259" key="11">
    <source>
        <dbReference type="PROSITE" id="PS50109"/>
    </source>
</evidence>
<dbReference type="InterPro" id="IPR013654">
    <property type="entry name" value="PAS_2"/>
</dbReference>
<dbReference type="GO" id="GO:0007234">
    <property type="term" value="P:osmosensory signaling via phosphorelay pathway"/>
    <property type="evidence" value="ECO:0007669"/>
    <property type="project" value="TreeGrafter"/>
</dbReference>
<dbReference type="GO" id="GO:0009881">
    <property type="term" value="F:photoreceptor activity"/>
    <property type="evidence" value="ECO:0007669"/>
    <property type="project" value="UniProtKB-KW"/>
</dbReference>
<dbReference type="Pfam" id="PF01590">
    <property type="entry name" value="GAF"/>
    <property type="match status" value="1"/>
</dbReference>
<evidence type="ECO:0000256" key="7">
    <source>
        <dbReference type="ARBA" id="ARBA00022777"/>
    </source>
</evidence>
<dbReference type="InterPro" id="IPR003594">
    <property type="entry name" value="HATPase_dom"/>
</dbReference>
<dbReference type="Pfam" id="PF08446">
    <property type="entry name" value="PAS_2"/>
    <property type="match status" value="1"/>
</dbReference>
<dbReference type="InterPro" id="IPR003661">
    <property type="entry name" value="HisK_dim/P_dom"/>
</dbReference>
<dbReference type="InterPro" id="IPR035965">
    <property type="entry name" value="PAS-like_dom_sf"/>
</dbReference>
<comment type="similarity">
    <text evidence="2">In the N-terminal section; belongs to the phytochrome family.</text>
</comment>
<protein>
    <recommendedName>
        <fullName evidence="3">histidine kinase</fullName>
        <ecNumber evidence="3">2.7.13.3</ecNumber>
    </recommendedName>
</protein>
<keyword evidence="6" id="KW-0808">Transferase</keyword>
<dbReference type="InterPro" id="IPR005467">
    <property type="entry name" value="His_kinase_dom"/>
</dbReference>
<dbReference type="RefSeq" id="WP_135208479.1">
    <property type="nucleotide sequence ID" value="NZ_SPVF01000222.1"/>
</dbReference>
<gene>
    <name evidence="12" type="ORF">E4L96_17390</name>
</gene>
<dbReference type="InterPro" id="IPR029016">
    <property type="entry name" value="GAF-like_dom_sf"/>
</dbReference>
<dbReference type="InterPro" id="IPR001294">
    <property type="entry name" value="Phytochrome"/>
</dbReference>
<feature type="domain" description="Phytochrome chromophore attachment site" evidence="10">
    <location>
        <begin position="140"/>
        <end position="295"/>
    </location>
</feature>
<dbReference type="Gene3D" id="3.30.450.40">
    <property type="match status" value="1"/>
</dbReference>
<evidence type="ECO:0000256" key="3">
    <source>
        <dbReference type="ARBA" id="ARBA00012438"/>
    </source>
</evidence>
<keyword evidence="7" id="KW-0418">Kinase</keyword>
<dbReference type="SUPFAM" id="SSF47384">
    <property type="entry name" value="Homodimeric domain of signal transducing histidine kinase"/>
    <property type="match status" value="1"/>
</dbReference>
<dbReference type="Gene3D" id="1.10.287.130">
    <property type="match status" value="1"/>
</dbReference>
<dbReference type="CDD" id="cd00082">
    <property type="entry name" value="HisKA"/>
    <property type="match status" value="1"/>
</dbReference>
<sequence length="721" mass="78308">MTQDHQVGLDNCANEPIHIPGLIQPHGALLVFDQGLTLAGWSDNAAALLGVPVRDGLPLAEAIPSAEARALVEACRAGAEDCLPTMVEVLAQGRAVDCVVHGAGGLVVAEFELRHQSAEEVSAYALKAHAAIERVKRHRTVDAMLQFAADQVRALTGFDRVMAYRFRHDDSGDVVAESVVPALKPFLGQRYPASDIPAQARRLYTINTLRLIADTHYAPVGVQMRAGLGPLDMSHSILRSVSPIHIEYLHNMGVGASMSISLVVNGRLWGLIACHHTGARQPAYSIRLACDILGQVLAANVQGTLTREAAEHTAQVADLRARLVETLHVEDDLLYALCRHVRELAAVLDGPALLLSLNGKLQVHGEVPEELARAVLASLPPGGDAVIQRHHRDEWPEDVRTRIGPWVGLLALNYDPSQLGWIVALRPEQVETVRWGGRPEKQLAHGPLGPRLTPRGSFDEWVETVRDSAEPWRAEQVLAAEQLLGEVRRAVMSRHAETERARMQLLAMLGHDLRDPLQTISMAASVLQQGAGGEALGQRIERSSGRMQRLISQVMDMSRLEGGAGLQVHLRAVPLKRLLEDLLDEARVAHPGTSYVLDAPGEIDIQADPDRIAQVCSNLLSNARHYGTPGQPVRVQLRRANGYAELAVANFSDPIPAASERQLFAPFKRIGETHTRNRLGLGIGLYISSEIARAHGGRIGYHYADGQVVFTVTLPVTPGAP</sequence>
<dbReference type="InterPro" id="IPR036890">
    <property type="entry name" value="HATPase_C_sf"/>
</dbReference>
<dbReference type="InterPro" id="IPR043150">
    <property type="entry name" value="Phytochrome_PHY_sf"/>
</dbReference>
<dbReference type="Gene3D" id="3.30.450.270">
    <property type="match status" value="1"/>
</dbReference>
<keyword evidence="5" id="KW-0716">Sensory transduction</keyword>
<evidence type="ECO:0000256" key="4">
    <source>
        <dbReference type="ARBA" id="ARBA00022543"/>
    </source>
</evidence>
<dbReference type="GO" id="GO:0009584">
    <property type="term" value="P:detection of visible light"/>
    <property type="evidence" value="ECO:0007669"/>
    <property type="project" value="InterPro"/>
</dbReference>
<dbReference type="SMART" id="SM00065">
    <property type="entry name" value="GAF"/>
    <property type="match status" value="1"/>
</dbReference>
<dbReference type="GO" id="GO:0000156">
    <property type="term" value="F:phosphorelay response regulator activity"/>
    <property type="evidence" value="ECO:0007669"/>
    <property type="project" value="TreeGrafter"/>
</dbReference>
<evidence type="ECO:0000256" key="1">
    <source>
        <dbReference type="ARBA" id="ARBA00000085"/>
    </source>
</evidence>
<evidence type="ECO:0000256" key="6">
    <source>
        <dbReference type="ARBA" id="ARBA00022679"/>
    </source>
</evidence>
<keyword evidence="4" id="KW-0600">Photoreceptor protein</keyword>
<dbReference type="EMBL" id="SPVF01000222">
    <property type="protein sequence ID" value="TFW15882.1"/>
    <property type="molecule type" value="Genomic_DNA"/>
</dbReference>
<evidence type="ECO:0000313" key="12">
    <source>
        <dbReference type="EMBL" id="TFW15882.1"/>
    </source>
</evidence>
<keyword evidence="9" id="KW-0675">Receptor</keyword>
<dbReference type="Pfam" id="PF02518">
    <property type="entry name" value="HATPase_c"/>
    <property type="match status" value="1"/>
</dbReference>
<dbReference type="EC" id="2.7.13.3" evidence="3"/>
<dbReference type="SMART" id="SM00388">
    <property type="entry name" value="HisKA"/>
    <property type="match status" value="1"/>
</dbReference>
<dbReference type="PRINTS" id="PR01033">
    <property type="entry name" value="PHYTOCHROME"/>
</dbReference>
<dbReference type="Gene3D" id="3.30.450.20">
    <property type="entry name" value="PAS domain"/>
    <property type="match status" value="1"/>
</dbReference>
<dbReference type="Pfam" id="PF00512">
    <property type="entry name" value="HisKA"/>
    <property type="match status" value="1"/>
</dbReference>
<evidence type="ECO:0000256" key="2">
    <source>
        <dbReference type="ARBA" id="ARBA00006402"/>
    </source>
</evidence>
<dbReference type="SMART" id="SM00387">
    <property type="entry name" value="HATPase_c"/>
    <property type="match status" value="1"/>
</dbReference>
<dbReference type="Pfam" id="PF00360">
    <property type="entry name" value="PHY"/>
    <property type="match status" value="1"/>
</dbReference>
<reference evidence="12 13" key="1">
    <citation type="submission" date="2019-03" db="EMBL/GenBank/DDBJ databases">
        <title>Draft Genome Sequence of Massilia arenosa sp. nov., a Novel Massilia Species Isolated from a Sandy-loam Maize Soil.</title>
        <authorList>
            <person name="Raths R."/>
            <person name="Peta V."/>
            <person name="Bucking H."/>
        </authorList>
    </citation>
    <scope>NUCLEOTIDE SEQUENCE [LARGE SCALE GENOMIC DNA]</scope>
    <source>
        <strain evidence="12 13">MC02</strain>
    </source>
</reference>
<organism evidence="12 13">
    <name type="scientific">Zemynaea arenosa</name>
    <dbReference type="NCBI Taxonomy" id="2561931"/>
    <lineage>
        <taxon>Bacteria</taxon>
        <taxon>Pseudomonadati</taxon>
        <taxon>Pseudomonadota</taxon>
        <taxon>Betaproteobacteria</taxon>
        <taxon>Burkholderiales</taxon>
        <taxon>Oxalobacteraceae</taxon>
        <taxon>Telluria group</taxon>
        <taxon>Zemynaea</taxon>
    </lineage>
</organism>
<dbReference type="PROSITE" id="PS50046">
    <property type="entry name" value="PHYTOCHROME_2"/>
    <property type="match status" value="1"/>
</dbReference>
<dbReference type="SUPFAM" id="SSF55785">
    <property type="entry name" value="PYP-like sensor domain (PAS domain)"/>
    <property type="match status" value="1"/>
</dbReference>